<evidence type="ECO:0000256" key="1">
    <source>
        <dbReference type="ARBA" id="ARBA00023002"/>
    </source>
</evidence>
<evidence type="ECO:0000313" key="4">
    <source>
        <dbReference type="EMBL" id="PZP50955.1"/>
    </source>
</evidence>
<dbReference type="PANTHER" id="PTHR14239:SF10">
    <property type="entry name" value="REDUCTASE"/>
    <property type="match status" value="1"/>
</dbReference>
<dbReference type="PROSITE" id="PS51257">
    <property type="entry name" value="PROKAR_LIPOPROTEIN"/>
    <property type="match status" value="1"/>
</dbReference>
<dbReference type="InterPro" id="IPR036291">
    <property type="entry name" value="NAD(P)-bd_dom_sf"/>
</dbReference>
<comment type="caution">
    <text evidence="4">The sequence shown here is derived from an EMBL/GenBank/DDBJ whole genome shotgun (WGS) entry which is preliminary data.</text>
</comment>
<feature type="domain" description="Pyrroline-5-carboxylate reductase catalytic N-terminal" evidence="3">
    <location>
        <begin position="42"/>
        <end position="128"/>
    </location>
</feature>
<dbReference type="Pfam" id="PF03807">
    <property type="entry name" value="F420_oxidored"/>
    <property type="match status" value="1"/>
</dbReference>
<proteinExistence type="predicted"/>
<evidence type="ECO:0000256" key="2">
    <source>
        <dbReference type="SAM" id="SignalP"/>
    </source>
</evidence>
<evidence type="ECO:0000313" key="5">
    <source>
        <dbReference type="Proteomes" id="UP000249645"/>
    </source>
</evidence>
<dbReference type="AlphaFoldDB" id="A0A2W5F4C9"/>
<gene>
    <name evidence="4" type="ORF">DI598_04385</name>
</gene>
<evidence type="ECO:0000259" key="3">
    <source>
        <dbReference type="Pfam" id="PF03807"/>
    </source>
</evidence>
<dbReference type="Gene3D" id="3.40.50.720">
    <property type="entry name" value="NAD(P)-binding Rossmann-like Domain"/>
    <property type="match status" value="1"/>
</dbReference>
<dbReference type="EMBL" id="QFOI01000047">
    <property type="protein sequence ID" value="PZP50955.1"/>
    <property type="molecule type" value="Genomic_DNA"/>
</dbReference>
<feature type="signal peptide" evidence="2">
    <location>
        <begin position="1"/>
        <end position="23"/>
    </location>
</feature>
<keyword evidence="2" id="KW-0732">Signal</keyword>
<dbReference type="SUPFAM" id="SSF51735">
    <property type="entry name" value="NAD(P)-binding Rossmann-fold domains"/>
    <property type="match status" value="1"/>
</dbReference>
<reference evidence="4 5" key="1">
    <citation type="submission" date="2017-11" db="EMBL/GenBank/DDBJ databases">
        <title>Infants hospitalized years apart are colonized by the same room-sourced microbial strains.</title>
        <authorList>
            <person name="Brooks B."/>
            <person name="Olm M.R."/>
            <person name="Firek B.A."/>
            <person name="Baker R."/>
            <person name="Thomas B.C."/>
            <person name="Morowitz M.J."/>
            <person name="Banfield J.F."/>
        </authorList>
    </citation>
    <scope>NUCLEOTIDE SEQUENCE [LARGE SCALE GENOMIC DNA]</scope>
    <source>
        <strain evidence="4">S2_009_000_R2_76</strain>
    </source>
</reference>
<keyword evidence="1" id="KW-0560">Oxidoreductase</keyword>
<organism evidence="4 5">
    <name type="scientific">Pseudopedobacter saltans</name>
    <dbReference type="NCBI Taxonomy" id="151895"/>
    <lineage>
        <taxon>Bacteria</taxon>
        <taxon>Pseudomonadati</taxon>
        <taxon>Bacteroidota</taxon>
        <taxon>Sphingobacteriia</taxon>
        <taxon>Sphingobacteriales</taxon>
        <taxon>Sphingobacteriaceae</taxon>
        <taxon>Pseudopedobacter</taxon>
    </lineage>
</organism>
<dbReference type="InterPro" id="IPR028939">
    <property type="entry name" value="P5C_Rdtase_cat_N"/>
</dbReference>
<dbReference type="InterPro" id="IPR051267">
    <property type="entry name" value="STEAP_metalloreductase"/>
</dbReference>
<protein>
    <submittedName>
        <fullName evidence="4">Dinucleotide-binding enzyme</fullName>
    </submittedName>
</protein>
<name>A0A2W5F4C9_9SPHI</name>
<dbReference type="GO" id="GO:0016491">
    <property type="term" value="F:oxidoreductase activity"/>
    <property type="evidence" value="ECO:0007669"/>
    <property type="project" value="UniProtKB-KW"/>
</dbReference>
<accession>A0A2W5F4C9</accession>
<sequence length="225" mass="23865">MNMKNLSILFLQALLLVSFVSCGQNNPKTNEVNTDSSNIKTTISIIGSGNVGGTLGKKWAKAGYTVLFSSRHPEELGGLVKEAGSHTKAVSVVDAAKQGNIIVLAVPFKAEAEISKQINPYIKGKTVILCDNAYPNRDGAIANEAKSVGVAFYAQKNYYPAVKLVRAFSSLPVSAVGSATSASPVSIPYAVDDDSLKPIVEKLIKAIDGKPNYIGNIKDSQSLDY</sequence>
<feature type="chain" id="PRO_5016142590" evidence="2">
    <location>
        <begin position="24"/>
        <end position="225"/>
    </location>
</feature>
<dbReference type="Proteomes" id="UP000249645">
    <property type="component" value="Unassembled WGS sequence"/>
</dbReference>
<dbReference type="PANTHER" id="PTHR14239">
    <property type="entry name" value="DUDULIN-RELATED"/>
    <property type="match status" value="1"/>
</dbReference>